<dbReference type="EMBL" id="VXIV02003147">
    <property type="protein sequence ID" value="KAF6020744.1"/>
    <property type="molecule type" value="Genomic_DNA"/>
</dbReference>
<dbReference type="InterPro" id="IPR002859">
    <property type="entry name" value="PKD/REJ-like"/>
</dbReference>
<sequence>MKFMTLGQYMIQYYIVNVVSYGVFSHKVGITTGPCEFPIVFMPEHNCTGCNEFYKSAAININAVVKTDCRGSTTGFSWTWYQVNDDGSETLRDLDGIKHTSALTGLHIEPRELDYGVHRFQLNVSMEREVGIFTTNSLDIIVKQSDLIAQFTEGPVISLKHGSMLTLDASLSYDPDEGADSSSSTGLSFVWLCHRECEQLPEYDSDWQETSQYCSEYKAENPNNKGCFYNDSYFSPGLFTDSSNSVIDVSTEDSYELEVIYFTIHVSKGNRSATAEVLVDLLQGDPPQFQLVCRINCKGKTNTDLKFSFTSVLRNGLPSDHDYQWKAYNATEGNINWSKNPSPLNIKETDLANTGLNDRNLAFVPLSFLALNSSIRTLALTLTIKNQRTNASGWQMFYVEFNTPPIPKENGCSISPANGTAGVTEFSVSCDDDAFIDEDSPFKYEYFSSFTQTGSRIPVHGKKSTSLEALNNFQLPFGKKNSNYTIFVVVRCYDFYGSSSELVMSVRVIPENKPLEGLVEDVSNQLEDMSLLLESGQTDAVFGKLMLITTVVNDVDGRSELDESLKELYGNKSSAASSNSEEAVTISPEEQEKLTQQKQELKTNGIKLVANTFPVSGTEDMIKVALLIGGFTQVSGEVSDEGLVMSTNKVEDVVNKLATDAENLEYADLLEVVKNSLPVLGNLMACSNTIATKAYQDGQEENIRKKRSTSVNEGTGGSMVILDKISHILSTTVVEGETPDQKSSEKLSLSVSKSVGDQLSDSMATSDGVSMKLTSASTALGLSGNDSVNTVISSFTNPFFTPTDLANTIKSNTVRLLFKDENGTALQPDAVNSSFANNLFIPIADLQPPKLVIGTAGSGSLGTIRKITLSAGKSLSLQISPFLAKVDNTAANNSSNLSSQIPQITTTPKTIPETTTIATANTSITQNSSSTTKSQDEPVGVDTDDSEDDSSIPLEVYLKKGEQVTINNYDYKFTLPMDEDNTALYTSYSAEGSTKTYLPPKIAMSQLKDNTCFLSDKVLALDKTTDVFVAIRHVDVSSNSSTSNSSRSKRSAADPGVSDYIVNYTMSIISSQCRFWDPNINDWNTEGLEVGPLTDSTTTHCISTILSVSQNQEQTTLPVLSTTTPAIQYTSSKKYNPFGGISFSASFENPFNAFDPLDTSGWSNLSENPLIFSVMISLWSLYLCCLIWARRWDLKDEVMAGASPLLDNDPSDSYLYELTVFTSSRRGAGTTAKVSMIFAGLDEETAPRLIFDDKRPVLQSGGIDSFLMSVPRHLGPLNHIRVWHDNSGKNPSWHFAYMCVVDLITKDKYYFVCDNWLSVGDGDGAIDRMVPIATHEDLTNFSHLFWTKARKDLTDSHIWFSVFGRPPKSVFTRVQRVTCCLTLLFCGMCANILLYKEGLASSGAVNSLRNSKHRQSAVVRGLKKRSADYKKNDGFDEMASANNAKSTANMDKEGQAKKKSKCSLNGFLFPWWFQGIAYFLCLACNAISFWITVQMGFSFGADKAERWMISFVTSFIESLLLSQPIKVVLFAMFYALVIKSPTIEDELDNDPGLLQGEEYLHNRNASYNAEYIQLQKSLARYKVLPVPPQPEYIAAAKKKKQKEDEMQGVLREILAYVIFLYLLYAVSYGSKESITWRMYRNQQNALEFGLHEPYGPMKEGPGYTFSKPLPMSLVGSLESFWTWCETNYIPFMYSSVDYGGYDLPASSTMDGINYLVGTTRLRQLRVNKDKWLQVYMVYFGSLFVLR</sequence>
<protein>
    <recommendedName>
        <fullName evidence="5">PLAT domain-containing protein</fullName>
    </recommendedName>
</protein>
<keyword evidence="4" id="KW-1133">Transmembrane helix</keyword>
<gene>
    <name evidence="6" type="ORF">EB796_020952</name>
</gene>
<dbReference type="PANTHER" id="PTHR10877:SF150">
    <property type="entry name" value="REJ DOMAIN-CONTAINING PROTEIN"/>
    <property type="match status" value="1"/>
</dbReference>
<evidence type="ECO:0000256" key="4">
    <source>
        <dbReference type="SAM" id="Phobius"/>
    </source>
</evidence>
<evidence type="ECO:0000313" key="7">
    <source>
        <dbReference type="Proteomes" id="UP000593567"/>
    </source>
</evidence>
<dbReference type="Gene3D" id="2.60.60.20">
    <property type="entry name" value="PLAT/LH2 domain"/>
    <property type="match status" value="1"/>
</dbReference>
<reference evidence="6" key="1">
    <citation type="submission" date="2020-06" db="EMBL/GenBank/DDBJ databases">
        <title>Draft genome of Bugula neritina, a colonial animal packing powerful symbionts and potential medicines.</title>
        <authorList>
            <person name="Rayko M."/>
        </authorList>
    </citation>
    <scope>NUCLEOTIDE SEQUENCE [LARGE SCALE GENOMIC DNA]</scope>
    <source>
        <strain evidence="6">Kwan_BN1</strain>
    </source>
</reference>
<dbReference type="GO" id="GO:0005262">
    <property type="term" value="F:calcium channel activity"/>
    <property type="evidence" value="ECO:0007669"/>
    <property type="project" value="TreeGrafter"/>
</dbReference>
<keyword evidence="4" id="KW-0812">Transmembrane</keyword>
<accession>A0A7J7J4T9</accession>
<evidence type="ECO:0000256" key="1">
    <source>
        <dbReference type="ARBA" id="ARBA00007200"/>
    </source>
</evidence>
<feature type="domain" description="PLAT" evidence="5">
    <location>
        <begin position="1214"/>
        <end position="1331"/>
    </location>
</feature>
<keyword evidence="7" id="KW-1185">Reference proteome</keyword>
<feature type="compositionally biased region" description="Low complexity" evidence="3">
    <location>
        <begin position="921"/>
        <end position="933"/>
    </location>
</feature>
<evidence type="ECO:0000259" key="5">
    <source>
        <dbReference type="PROSITE" id="PS50095"/>
    </source>
</evidence>
<keyword evidence="4" id="KW-0472">Membrane</keyword>
<proteinExistence type="inferred from homology"/>
<feature type="region of interest" description="Disordered" evidence="3">
    <location>
        <begin position="571"/>
        <end position="590"/>
    </location>
</feature>
<dbReference type="CDD" id="cd01752">
    <property type="entry name" value="PLAT_polycystin"/>
    <property type="match status" value="1"/>
</dbReference>
<dbReference type="GO" id="GO:0050982">
    <property type="term" value="P:detection of mechanical stimulus"/>
    <property type="evidence" value="ECO:0007669"/>
    <property type="project" value="TreeGrafter"/>
</dbReference>
<dbReference type="SUPFAM" id="SSF49723">
    <property type="entry name" value="Lipase/lipooxygenase domain (PLAT/LH2 domain)"/>
    <property type="match status" value="1"/>
</dbReference>
<feature type="region of interest" description="Disordered" evidence="3">
    <location>
        <begin position="921"/>
        <end position="950"/>
    </location>
</feature>
<dbReference type="PANTHER" id="PTHR10877">
    <property type="entry name" value="POLYCYSTIN FAMILY MEMBER"/>
    <property type="match status" value="1"/>
</dbReference>
<feature type="compositionally biased region" description="Low complexity" evidence="3">
    <location>
        <begin position="573"/>
        <end position="583"/>
    </location>
</feature>
<feature type="transmembrane region" description="Helical" evidence="4">
    <location>
        <begin position="1514"/>
        <end position="1537"/>
    </location>
</feature>
<dbReference type="InterPro" id="IPR042060">
    <property type="entry name" value="PLAT_polycystin1"/>
</dbReference>
<evidence type="ECO:0000313" key="6">
    <source>
        <dbReference type="EMBL" id="KAF6020744.1"/>
    </source>
</evidence>
<dbReference type="Pfam" id="PF01477">
    <property type="entry name" value="PLAT"/>
    <property type="match status" value="1"/>
</dbReference>
<dbReference type="InterPro" id="IPR051223">
    <property type="entry name" value="Polycystin"/>
</dbReference>
<dbReference type="InterPro" id="IPR001024">
    <property type="entry name" value="PLAT/LH2_dom"/>
</dbReference>
<dbReference type="PROSITE" id="PS50095">
    <property type="entry name" value="PLAT"/>
    <property type="match status" value="1"/>
</dbReference>
<feature type="transmembrane region" description="Helical" evidence="4">
    <location>
        <begin position="1471"/>
        <end position="1493"/>
    </location>
</feature>
<dbReference type="Proteomes" id="UP000593567">
    <property type="component" value="Unassembled WGS sequence"/>
</dbReference>
<dbReference type="InterPro" id="IPR036392">
    <property type="entry name" value="PLAT/LH2_dom_sf"/>
</dbReference>
<dbReference type="Pfam" id="PF02010">
    <property type="entry name" value="REJ"/>
    <property type="match status" value="1"/>
</dbReference>
<evidence type="ECO:0000256" key="3">
    <source>
        <dbReference type="SAM" id="MobiDB-lite"/>
    </source>
</evidence>
<comment type="caution">
    <text evidence="6">The sequence shown here is derived from an EMBL/GenBank/DDBJ whole genome shotgun (WGS) entry which is preliminary data.</text>
</comment>
<dbReference type="OrthoDB" id="10039908at2759"/>
<comment type="caution">
    <text evidence="2">Lacks conserved residue(s) required for the propagation of feature annotation.</text>
</comment>
<evidence type="ECO:0000256" key="2">
    <source>
        <dbReference type="PROSITE-ProRule" id="PRU00152"/>
    </source>
</evidence>
<name>A0A7J7J4T9_BUGNE</name>
<feature type="transmembrane region" description="Helical" evidence="4">
    <location>
        <begin position="1613"/>
        <end position="1630"/>
    </location>
</feature>
<organism evidence="6 7">
    <name type="scientific">Bugula neritina</name>
    <name type="common">Brown bryozoan</name>
    <name type="synonym">Sertularia neritina</name>
    <dbReference type="NCBI Taxonomy" id="10212"/>
    <lineage>
        <taxon>Eukaryota</taxon>
        <taxon>Metazoa</taxon>
        <taxon>Spiralia</taxon>
        <taxon>Lophotrochozoa</taxon>
        <taxon>Bryozoa</taxon>
        <taxon>Gymnolaemata</taxon>
        <taxon>Cheilostomatida</taxon>
        <taxon>Flustrina</taxon>
        <taxon>Buguloidea</taxon>
        <taxon>Bugulidae</taxon>
        <taxon>Bugula</taxon>
    </lineage>
</organism>
<comment type="similarity">
    <text evidence="1">Belongs to the polycystin family.</text>
</comment>
<dbReference type="GO" id="GO:0016020">
    <property type="term" value="C:membrane"/>
    <property type="evidence" value="ECO:0007669"/>
    <property type="project" value="TreeGrafter"/>
</dbReference>